<reference evidence="2" key="2">
    <citation type="journal article" date="2017" name="J. Anim. Genet.">
        <title>Multiple reference genome sequences of hot pepper reveal the massive evolution of plant disease resistance genes by retroduplication.</title>
        <authorList>
            <person name="Kim S."/>
            <person name="Park J."/>
            <person name="Yeom S.-I."/>
            <person name="Kim Y.-M."/>
            <person name="Seo E."/>
            <person name="Kim K.-T."/>
            <person name="Kim M.-S."/>
            <person name="Lee J.M."/>
            <person name="Cheong K."/>
            <person name="Shin H.-S."/>
            <person name="Kim S.-B."/>
            <person name="Han K."/>
            <person name="Lee J."/>
            <person name="Park M."/>
            <person name="Lee H.-A."/>
            <person name="Lee H.-Y."/>
            <person name="Lee Y."/>
            <person name="Oh S."/>
            <person name="Lee J.H."/>
            <person name="Choi E."/>
            <person name="Choi E."/>
            <person name="Lee S.E."/>
            <person name="Jeon J."/>
            <person name="Kim H."/>
            <person name="Choi G."/>
            <person name="Song H."/>
            <person name="Lee J."/>
            <person name="Lee S.-C."/>
            <person name="Kwon J.-K."/>
            <person name="Lee H.-Y."/>
            <person name="Koo N."/>
            <person name="Hong Y."/>
            <person name="Kim R.W."/>
            <person name="Kang W.-H."/>
            <person name="Huh J.H."/>
            <person name="Kang B.-C."/>
            <person name="Yang T.-J."/>
            <person name="Lee Y.-H."/>
            <person name="Bennetzen J.L."/>
            <person name="Choi D."/>
        </authorList>
    </citation>
    <scope>NUCLEOTIDE SEQUENCE [LARGE SCALE GENOMIC DNA]</scope>
    <source>
        <strain evidence="2">cv. PBC81</strain>
    </source>
</reference>
<dbReference type="PANTHER" id="PTHR48475:SF1">
    <property type="entry name" value="RNASE H TYPE-1 DOMAIN-CONTAINING PROTEIN"/>
    <property type="match status" value="1"/>
</dbReference>
<dbReference type="PANTHER" id="PTHR48475">
    <property type="entry name" value="RIBONUCLEASE H"/>
    <property type="match status" value="1"/>
</dbReference>
<comment type="caution">
    <text evidence="1">The sequence shown here is derived from an EMBL/GenBank/DDBJ whole genome shotgun (WGS) entry which is preliminary data.</text>
</comment>
<dbReference type="EMBL" id="MLFT02000007">
    <property type="protein sequence ID" value="PHT43621.1"/>
    <property type="molecule type" value="Genomic_DNA"/>
</dbReference>
<keyword evidence="2" id="KW-1185">Reference proteome</keyword>
<dbReference type="OrthoDB" id="1637540at2759"/>
<dbReference type="AlphaFoldDB" id="A0A2G2WEG0"/>
<proteinExistence type="predicted"/>
<reference evidence="1 2" key="1">
    <citation type="journal article" date="2017" name="Genome Biol.">
        <title>New reference genome sequences of hot pepper reveal the massive evolution of plant disease-resistance genes by retroduplication.</title>
        <authorList>
            <person name="Kim S."/>
            <person name="Park J."/>
            <person name="Yeom S.I."/>
            <person name="Kim Y.M."/>
            <person name="Seo E."/>
            <person name="Kim K.T."/>
            <person name="Kim M.S."/>
            <person name="Lee J.M."/>
            <person name="Cheong K."/>
            <person name="Shin H.S."/>
            <person name="Kim S.B."/>
            <person name="Han K."/>
            <person name="Lee J."/>
            <person name="Park M."/>
            <person name="Lee H.A."/>
            <person name="Lee H.Y."/>
            <person name="Lee Y."/>
            <person name="Oh S."/>
            <person name="Lee J.H."/>
            <person name="Choi E."/>
            <person name="Choi E."/>
            <person name="Lee S.E."/>
            <person name="Jeon J."/>
            <person name="Kim H."/>
            <person name="Choi G."/>
            <person name="Song H."/>
            <person name="Lee J."/>
            <person name="Lee S.C."/>
            <person name="Kwon J.K."/>
            <person name="Lee H.Y."/>
            <person name="Koo N."/>
            <person name="Hong Y."/>
            <person name="Kim R.W."/>
            <person name="Kang W.H."/>
            <person name="Huh J.H."/>
            <person name="Kang B.C."/>
            <person name="Yang T.J."/>
            <person name="Lee Y.H."/>
            <person name="Bennetzen J.L."/>
            <person name="Choi D."/>
        </authorList>
    </citation>
    <scope>NUCLEOTIDE SEQUENCE [LARGE SCALE GENOMIC DNA]</scope>
    <source>
        <strain evidence="2">cv. PBC81</strain>
    </source>
</reference>
<evidence type="ECO:0000313" key="2">
    <source>
        <dbReference type="Proteomes" id="UP000224567"/>
    </source>
</evidence>
<name>A0A2G2WEG0_CAPBA</name>
<evidence type="ECO:0000313" key="1">
    <source>
        <dbReference type="EMBL" id="PHT43621.1"/>
    </source>
</evidence>
<gene>
    <name evidence="1" type="ORF">CQW23_17646</name>
</gene>
<sequence length="210" mass="24550">MLQYPDKAYIDPVHIQSHDQHAYCNAVEEELDGEPWFLDIKRYIQSREYPAYATNDQKRTIRHLASGFLLRSTPYLLVYGTEAIIPTEVEIPSLRVIVETEIDDDEWVKTRLEHLSLIEEKRLMSMCHGQLYQMRMAQAYNKKVYPRNFDFGQLVLRRILPHLVEAKGKFSLKWQGPFVVNKVLPNGALYLTDVEGKMAINADAVKRYYV</sequence>
<organism evidence="1 2">
    <name type="scientific">Capsicum baccatum</name>
    <name type="common">Peruvian pepper</name>
    <dbReference type="NCBI Taxonomy" id="33114"/>
    <lineage>
        <taxon>Eukaryota</taxon>
        <taxon>Viridiplantae</taxon>
        <taxon>Streptophyta</taxon>
        <taxon>Embryophyta</taxon>
        <taxon>Tracheophyta</taxon>
        <taxon>Spermatophyta</taxon>
        <taxon>Magnoliopsida</taxon>
        <taxon>eudicotyledons</taxon>
        <taxon>Gunneridae</taxon>
        <taxon>Pentapetalae</taxon>
        <taxon>asterids</taxon>
        <taxon>lamiids</taxon>
        <taxon>Solanales</taxon>
        <taxon>Solanaceae</taxon>
        <taxon>Solanoideae</taxon>
        <taxon>Capsiceae</taxon>
        <taxon>Capsicum</taxon>
    </lineage>
</organism>
<dbReference type="STRING" id="33114.A0A2G2WEG0"/>
<dbReference type="Proteomes" id="UP000224567">
    <property type="component" value="Unassembled WGS sequence"/>
</dbReference>
<protein>
    <submittedName>
        <fullName evidence="1">Uncharacterized protein</fullName>
    </submittedName>
</protein>
<accession>A0A2G2WEG0</accession>